<dbReference type="Proteomes" id="UP000826656">
    <property type="component" value="Unassembled WGS sequence"/>
</dbReference>
<organism evidence="2 3">
    <name type="scientific">Solanum tuberosum</name>
    <name type="common">Potato</name>
    <dbReference type="NCBI Taxonomy" id="4113"/>
    <lineage>
        <taxon>Eukaryota</taxon>
        <taxon>Viridiplantae</taxon>
        <taxon>Streptophyta</taxon>
        <taxon>Embryophyta</taxon>
        <taxon>Tracheophyta</taxon>
        <taxon>Spermatophyta</taxon>
        <taxon>Magnoliopsida</taxon>
        <taxon>eudicotyledons</taxon>
        <taxon>Gunneridae</taxon>
        <taxon>Pentapetalae</taxon>
        <taxon>asterids</taxon>
        <taxon>lamiids</taxon>
        <taxon>Solanales</taxon>
        <taxon>Solanaceae</taxon>
        <taxon>Solanoideae</taxon>
        <taxon>Solaneae</taxon>
        <taxon>Solanum</taxon>
    </lineage>
</organism>
<gene>
    <name evidence="2" type="ORF">KY290_036253</name>
</gene>
<evidence type="ECO:0008006" key="4">
    <source>
        <dbReference type="Google" id="ProtNLM"/>
    </source>
</evidence>
<name>A0ABQ7TSY0_SOLTU</name>
<dbReference type="PANTHER" id="PTHR31241">
    <property type="entry name" value="DEHYDRATION-RESPONSIVE ELEMENT-BINDING PROTEIN 2C"/>
    <property type="match status" value="1"/>
</dbReference>
<evidence type="ECO:0000256" key="1">
    <source>
        <dbReference type="ARBA" id="ARBA00024343"/>
    </source>
</evidence>
<evidence type="ECO:0000313" key="3">
    <source>
        <dbReference type="Proteomes" id="UP000826656"/>
    </source>
</evidence>
<dbReference type="Gene3D" id="3.30.730.10">
    <property type="entry name" value="AP2/ERF domain"/>
    <property type="match status" value="1"/>
</dbReference>
<evidence type="ECO:0000313" key="2">
    <source>
        <dbReference type="EMBL" id="KAH0737548.1"/>
    </source>
</evidence>
<comment type="similarity">
    <text evidence="1">Belongs to the AP2/ERF transcription factor family. ERF subfamily.</text>
</comment>
<comment type="caution">
    <text evidence="2">The sequence shown here is derived from an EMBL/GenBank/DDBJ whole genome shotgun (WGS) entry which is preliminary data.</text>
</comment>
<accession>A0ABQ7TSY0</accession>
<dbReference type="PANTHER" id="PTHR31241:SF83">
    <property type="entry name" value="AP2_ERF DOMAIN-CONTAINING PROTEIN"/>
    <property type="match status" value="1"/>
</dbReference>
<keyword evidence="3" id="KW-1185">Reference proteome</keyword>
<dbReference type="InterPro" id="IPR036955">
    <property type="entry name" value="AP2/ERF_dom_sf"/>
</dbReference>
<proteinExistence type="inferred from homology"/>
<protein>
    <recommendedName>
        <fullName evidence="4">AP2/ERF domain-containing protein</fullName>
    </recommendedName>
</protein>
<dbReference type="EMBL" id="JAIVGD010000028">
    <property type="protein sequence ID" value="KAH0737548.1"/>
    <property type="molecule type" value="Genomic_DNA"/>
</dbReference>
<sequence>MWKNHKHERNATLDGVLRKRKKRVPAKGYNRGCMKDAEAARAYDEAAKAMYGRDAILNFPDYCVQNARLANGSLRKTTSLEWSESSVEDAIIEPDLQKDEEIIVDDRYLGKRNLCFVRADEDSKAHHEYPIKKHGSSVCCLNMESVVMKADSSIDDIKGFNCSSTVDSKPILEPTSSYVKVETPLENEVMQYSSYVKVETSSENEVMQHGSYVKVETPSENEVMQHKGLKRLDDTNEGSNSLCILHQEKTEVKSNDNMFHKDVLRPNEKYDFVDQVLLPCPAIMPQDYDCSANTLREQPSYFRSTGNLSSDVCSYLEFVEQFLMEDNNTYGTTNILDTFYLNENIDESYMFQSFLNEISDVNKLKNEEQSDYYNYNQQMNLLNSQTNGAVHSDRFVNKEIESKLNKSYINIPGLEDYGTGVNRNDLYILNSDLYISQILDNIF</sequence>
<reference evidence="2 3" key="1">
    <citation type="journal article" date="2021" name="bioRxiv">
        <title>Chromosome-scale and haplotype-resolved genome assembly of a tetraploid potato cultivar.</title>
        <authorList>
            <person name="Sun H."/>
            <person name="Jiao W.-B."/>
            <person name="Krause K."/>
            <person name="Campoy J.A."/>
            <person name="Goel M."/>
            <person name="Folz-Donahue K."/>
            <person name="Kukat C."/>
            <person name="Huettel B."/>
            <person name="Schneeberger K."/>
        </authorList>
    </citation>
    <scope>NUCLEOTIDE SEQUENCE [LARGE SCALE GENOMIC DNA]</scope>
    <source>
        <strain evidence="2">SolTubOtavaFocal</strain>
        <tissue evidence="2">Leaves</tissue>
    </source>
</reference>